<dbReference type="EMBL" id="CAACVG010013419">
    <property type="protein sequence ID" value="VEN61806.1"/>
    <property type="molecule type" value="Genomic_DNA"/>
</dbReference>
<reference evidence="1 2" key="1">
    <citation type="submission" date="2019-01" db="EMBL/GenBank/DDBJ databases">
        <authorList>
            <person name="Sayadi A."/>
        </authorList>
    </citation>
    <scope>NUCLEOTIDE SEQUENCE [LARGE SCALE GENOMIC DNA]</scope>
</reference>
<evidence type="ECO:0000313" key="2">
    <source>
        <dbReference type="Proteomes" id="UP000410492"/>
    </source>
</evidence>
<sequence length="80" mass="9427">MCNMAFYHWTTENEREENGPPKSHQEEKGQFNNVTNALEFSHYDCCNSRNILARFWSLLPIVVKLRPLCFLSIGYHQSCM</sequence>
<evidence type="ECO:0000313" key="1">
    <source>
        <dbReference type="EMBL" id="VEN61806.1"/>
    </source>
</evidence>
<name>A0A653DNK0_CALMS</name>
<proteinExistence type="predicted"/>
<dbReference type="Proteomes" id="UP000410492">
    <property type="component" value="Unassembled WGS sequence"/>
</dbReference>
<dbReference type="AlphaFoldDB" id="A0A653DNK0"/>
<keyword evidence="2" id="KW-1185">Reference proteome</keyword>
<organism evidence="1 2">
    <name type="scientific">Callosobruchus maculatus</name>
    <name type="common">Southern cowpea weevil</name>
    <name type="synonym">Pulse bruchid</name>
    <dbReference type="NCBI Taxonomy" id="64391"/>
    <lineage>
        <taxon>Eukaryota</taxon>
        <taxon>Metazoa</taxon>
        <taxon>Ecdysozoa</taxon>
        <taxon>Arthropoda</taxon>
        <taxon>Hexapoda</taxon>
        <taxon>Insecta</taxon>
        <taxon>Pterygota</taxon>
        <taxon>Neoptera</taxon>
        <taxon>Endopterygota</taxon>
        <taxon>Coleoptera</taxon>
        <taxon>Polyphaga</taxon>
        <taxon>Cucujiformia</taxon>
        <taxon>Chrysomeloidea</taxon>
        <taxon>Chrysomelidae</taxon>
        <taxon>Bruchinae</taxon>
        <taxon>Bruchini</taxon>
        <taxon>Callosobruchus</taxon>
    </lineage>
</organism>
<protein>
    <submittedName>
        <fullName evidence="1">Uncharacterized protein</fullName>
    </submittedName>
</protein>
<accession>A0A653DNK0</accession>
<gene>
    <name evidence="1" type="ORF">CALMAC_LOCUS19123</name>
</gene>